<keyword evidence="8 11" id="KW-1133">Transmembrane helix</keyword>
<gene>
    <name evidence="13" type="ORF">MAMMFC1_02661</name>
</gene>
<evidence type="ECO:0000313" key="14">
    <source>
        <dbReference type="Proteomes" id="UP000276437"/>
    </source>
</evidence>
<dbReference type="EMBL" id="AP018449">
    <property type="protein sequence ID" value="BBB91976.1"/>
    <property type="molecule type" value="Genomic_DNA"/>
</dbReference>
<dbReference type="RefSeq" id="WP_126308929.1">
    <property type="nucleotide sequence ID" value="NZ_AP018449.1"/>
</dbReference>
<feature type="domain" description="TonB C-terminal" evidence="12">
    <location>
        <begin position="151"/>
        <end position="241"/>
    </location>
</feature>
<dbReference type="PROSITE" id="PS52015">
    <property type="entry name" value="TONB_CTD"/>
    <property type="match status" value="1"/>
</dbReference>
<dbReference type="GO" id="GO:0055085">
    <property type="term" value="P:transmembrane transport"/>
    <property type="evidence" value="ECO:0007669"/>
    <property type="project" value="InterPro"/>
</dbReference>
<dbReference type="KEGG" id="mana:MAMMFC1_02661"/>
<evidence type="ECO:0000313" key="13">
    <source>
        <dbReference type="EMBL" id="BBB91976.1"/>
    </source>
</evidence>
<evidence type="ECO:0000256" key="9">
    <source>
        <dbReference type="ARBA" id="ARBA00023136"/>
    </source>
</evidence>
<protein>
    <submittedName>
        <fullName evidence="13">Transport protein TonB</fullName>
    </submittedName>
</protein>
<keyword evidence="9 11" id="KW-0472">Membrane</keyword>
<dbReference type="OrthoDB" id="9792439at2"/>
<evidence type="ECO:0000256" key="1">
    <source>
        <dbReference type="ARBA" id="ARBA00004383"/>
    </source>
</evidence>
<dbReference type="GO" id="GO:0015031">
    <property type="term" value="P:protein transport"/>
    <property type="evidence" value="ECO:0007669"/>
    <property type="project" value="UniProtKB-KW"/>
</dbReference>
<keyword evidence="7" id="KW-0653">Protein transport</keyword>
<evidence type="ECO:0000259" key="12">
    <source>
        <dbReference type="PROSITE" id="PS52015"/>
    </source>
</evidence>
<evidence type="ECO:0000256" key="11">
    <source>
        <dbReference type="SAM" id="Phobius"/>
    </source>
</evidence>
<dbReference type="PANTHER" id="PTHR33446">
    <property type="entry name" value="PROTEIN TONB-RELATED"/>
    <property type="match status" value="1"/>
</dbReference>
<feature type="compositionally biased region" description="Low complexity" evidence="10">
    <location>
        <begin position="131"/>
        <end position="142"/>
    </location>
</feature>
<proteinExistence type="inferred from homology"/>
<evidence type="ECO:0000256" key="6">
    <source>
        <dbReference type="ARBA" id="ARBA00022692"/>
    </source>
</evidence>
<evidence type="ECO:0000256" key="4">
    <source>
        <dbReference type="ARBA" id="ARBA00022475"/>
    </source>
</evidence>
<dbReference type="InterPro" id="IPR051045">
    <property type="entry name" value="TonB-dependent_transducer"/>
</dbReference>
<dbReference type="SUPFAM" id="SSF74653">
    <property type="entry name" value="TolA/TonB C-terminal domain"/>
    <property type="match status" value="1"/>
</dbReference>
<evidence type="ECO:0000256" key="3">
    <source>
        <dbReference type="ARBA" id="ARBA00022448"/>
    </source>
</evidence>
<keyword evidence="3" id="KW-0813">Transport</keyword>
<dbReference type="Pfam" id="PF03544">
    <property type="entry name" value="TonB_C"/>
    <property type="match status" value="1"/>
</dbReference>
<feature type="transmembrane region" description="Helical" evidence="11">
    <location>
        <begin position="6"/>
        <end position="25"/>
    </location>
</feature>
<keyword evidence="14" id="KW-1185">Reference proteome</keyword>
<sequence length="241" mass="24822">MPERKWYLPFSTAVLINLIILGLLNTTFSQLQSSKPEYVEVEVSLAELFSPPEPVDSPANAPQQASAPPEVPAPVKSEPAKPAAGPSSVQPLAAAGAATDGNMVNVPANAGNGLINIGGSSGQEAAGPDSQGGTETGAAAAGPPGPSKPSGPTRSVRVIAGGEPDYPQVARQNGWEGTVKLRVLVSEQGLVEDVQVIASSGYSQLDQAALAGVRRWQFSPALKEGMPVAEWVAVPVRFTLR</sequence>
<dbReference type="NCBIfam" id="TIGR01352">
    <property type="entry name" value="tonB_Cterm"/>
    <property type="match status" value="1"/>
</dbReference>
<organism evidence="13 14">
    <name type="scientific">Methylomusa anaerophila</name>
    <dbReference type="NCBI Taxonomy" id="1930071"/>
    <lineage>
        <taxon>Bacteria</taxon>
        <taxon>Bacillati</taxon>
        <taxon>Bacillota</taxon>
        <taxon>Negativicutes</taxon>
        <taxon>Selenomonadales</taxon>
        <taxon>Sporomusaceae</taxon>
        <taxon>Methylomusa</taxon>
    </lineage>
</organism>
<evidence type="ECO:0000256" key="2">
    <source>
        <dbReference type="ARBA" id="ARBA00006555"/>
    </source>
</evidence>
<comment type="subcellular location">
    <subcellularLocation>
        <location evidence="1">Cell inner membrane</location>
        <topology evidence="1">Single-pass membrane protein</topology>
        <orientation evidence="1">Periplasmic side</orientation>
    </subcellularLocation>
</comment>
<keyword evidence="4" id="KW-1003">Cell membrane</keyword>
<evidence type="ECO:0000256" key="10">
    <source>
        <dbReference type="SAM" id="MobiDB-lite"/>
    </source>
</evidence>
<keyword evidence="5" id="KW-0997">Cell inner membrane</keyword>
<feature type="region of interest" description="Disordered" evidence="10">
    <location>
        <begin position="115"/>
        <end position="155"/>
    </location>
</feature>
<dbReference type="AlphaFoldDB" id="A0A348ALM8"/>
<name>A0A348ALM8_9FIRM</name>
<accession>A0A348ALM8</accession>
<evidence type="ECO:0000256" key="7">
    <source>
        <dbReference type="ARBA" id="ARBA00022927"/>
    </source>
</evidence>
<dbReference type="InterPro" id="IPR006260">
    <property type="entry name" value="TonB/TolA_C"/>
</dbReference>
<keyword evidence="6 11" id="KW-0812">Transmembrane</keyword>
<dbReference type="Proteomes" id="UP000276437">
    <property type="component" value="Chromosome"/>
</dbReference>
<reference evidence="13 14" key="1">
    <citation type="journal article" date="2018" name="Int. J. Syst. Evol. Microbiol.">
        <title>Methylomusa anaerophila gen. nov., sp. nov., an anaerobic methanol-utilizing bacterium isolated from a microbial fuel cell.</title>
        <authorList>
            <person name="Amano N."/>
            <person name="Yamamuro A."/>
            <person name="Miyahara M."/>
            <person name="Kouzuma A."/>
            <person name="Abe T."/>
            <person name="Watanabe K."/>
        </authorList>
    </citation>
    <scope>NUCLEOTIDE SEQUENCE [LARGE SCALE GENOMIC DNA]</scope>
    <source>
        <strain evidence="13 14">MMFC1</strain>
    </source>
</reference>
<feature type="compositionally biased region" description="Low complexity" evidence="10">
    <location>
        <begin position="57"/>
        <end position="68"/>
    </location>
</feature>
<evidence type="ECO:0000256" key="8">
    <source>
        <dbReference type="ARBA" id="ARBA00022989"/>
    </source>
</evidence>
<dbReference type="Gene3D" id="3.30.1150.10">
    <property type="match status" value="1"/>
</dbReference>
<comment type="similarity">
    <text evidence="2">Belongs to the TonB family.</text>
</comment>
<dbReference type="GO" id="GO:0005886">
    <property type="term" value="C:plasma membrane"/>
    <property type="evidence" value="ECO:0007669"/>
    <property type="project" value="UniProtKB-SubCell"/>
</dbReference>
<evidence type="ECO:0000256" key="5">
    <source>
        <dbReference type="ARBA" id="ARBA00022519"/>
    </source>
</evidence>
<dbReference type="InterPro" id="IPR037682">
    <property type="entry name" value="TonB_C"/>
</dbReference>
<feature type="region of interest" description="Disordered" evidence="10">
    <location>
        <begin position="50"/>
        <end position="89"/>
    </location>
</feature>